<sequence>MPRLEELANVALRVPSILVLDLLYKCDIEGLTEHLKAKNDDMLFKYKYGISLTWWCVLPLRHIVTLYLHILAALLLYMGHQISKDYVHDELQYGYEGAVYLDSLAFNRFVSAMTNYSQHAVCLPDEEQEGVAVLGSPASPAGPTLLPAASHAAHRQHAVRGTDRSGDHRVPPRTSLCAVPPAKAAYSELLQLEVIELYRLLAVGISLWNQFAVPVLFSVFWFVLFVVQLFSDTMSTKSSAAGNQGILFFLLTSVSECCATPYSLLGLTFVVSYLALGLLNLCKFYLGGHAAVLNENVMHRGVTEGVTLLLLALQTGLLDMQALQRTFLLSIILFISMIEITDPVILALGASRNRSVWKHLRGISMCLLLLIFPVYMAYKISKFFHMDFWLLILVSSCMLTSLQVTGTMLIYSLFMVELFRRDPIESLDEVIYWVNAVSRVLEFVVALCVVAYGTWESLFGEWSWMGASVIIIHSYFNVWLRAQTGWKSFLLRQEAAKKINSLPLATAQQLQEHNDVCSICFQEMSSAVITYCGHFFHGNCLRKWLYVQETCPMCHQKVRPSPRERNTASGDAAEEEATPRDTGPDQSAQQEEDLNQDNGSLPEMQSDAVTPDPAEQQEEIKSFEDGDCAREDKDKQDETQREAVQGLRFSSSGDFVGFVSPCSSGGDSESHNTSLSNMHNEGEESGIDSPLPSTLERQSASYGAEREDRSSAFSPENRDLNKHNGCERTTRLCSLESNKNLEACGVNSQTSVKSSNKNSEFLDCVEDPENHKGSSSCTRSEDSD</sequence>
<dbReference type="Pfam" id="PF13639">
    <property type="entry name" value="zf-RING_2"/>
    <property type="match status" value="1"/>
</dbReference>
<dbReference type="OrthoDB" id="4752984at2759"/>
<evidence type="ECO:0000256" key="7">
    <source>
        <dbReference type="ARBA" id="ARBA00023136"/>
    </source>
</evidence>
<dbReference type="SUPFAM" id="SSF57850">
    <property type="entry name" value="RING/U-box"/>
    <property type="match status" value="1"/>
</dbReference>
<evidence type="ECO:0000256" key="2">
    <source>
        <dbReference type="ARBA" id="ARBA00022692"/>
    </source>
</evidence>
<evidence type="ECO:0000256" key="9">
    <source>
        <dbReference type="PROSITE-ProRule" id="PRU00175"/>
    </source>
</evidence>
<dbReference type="FunFam" id="3.30.40.10:FF:000145">
    <property type="entry name" value="RING finger protein 145"/>
    <property type="match status" value="1"/>
</dbReference>
<feature type="compositionally biased region" description="Low complexity" evidence="10">
    <location>
        <begin position="649"/>
        <end position="660"/>
    </location>
</feature>
<dbReference type="InterPro" id="IPR001841">
    <property type="entry name" value="Znf_RING"/>
</dbReference>
<proteinExistence type="predicted"/>
<protein>
    <recommendedName>
        <fullName evidence="8">RING finger protein 145</fullName>
    </recommendedName>
</protein>
<keyword evidence="2 11" id="KW-0812">Transmembrane</keyword>
<evidence type="ECO:0000256" key="5">
    <source>
        <dbReference type="ARBA" id="ARBA00022833"/>
    </source>
</evidence>
<evidence type="ECO:0000256" key="6">
    <source>
        <dbReference type="ARBA" id="ARBA00022989"/>
    </source>
</evidence>
<feature type="region of interest" description="Disordered" evidence="10">
    <location>
        <begin position="763"/>
        <end position="784"/>
    </location>
</feature>
<evidence type="ECO:0000256" key="3">
    <source>
        <dbReference type="ARBA" id="ARBA00022723"/>
    </source>
</evidence>
<dbReference type="AlphaFoldDB" id="A0A7J5Y7Q8"/>
<evidence type="ECO:0000313" key="14">
    <source>
        <dbReference type="Proteomes" id="UP000518266"/>
    </source>
</evidence>
<dbReference type="InterPro" id="IPR011016">
    <property type="entry name" value="Znf_RING-CH"/>
</dbReference>
<evidence type="ECO:0000256" key="11">
    <source>
        <dbReference type="SAM" id="Phobius"/>
    </source>
</evidence>
<evidence type="ECO:0000256" key="8">
    <source>
        <dbReference type="ARBA" id="ARBA00035709"/>
    </source>
</evidence>
<dbReference type="InterPro" id="IPR013083">
    <property type="entry name" value="Znf_RING/FYVE/PHD"/>
</dbReference>
<accession>A0A7J5Y7Q8</accession>
<evidence type="ECO:0000313" key="13">
    <source>
        <dbReference type="EMBL" id="KAF3845163.1"/>
    </source>
</evidence>
<feature type="transmembrane region" description="Helical" evidence="11">
    <location>
        <begin position="207"/>
        <end position="230"/>
    </location>
</feature>
<dbReference type="Proteomes" id="UP000518266">
    <property type="component" value="Unassembled WGS sequence"/>
</dbReference>
<dbReference type="GO" id="GO:0008270">
    <property type="term" value="F:zinc ion binding"/>
    <property type="evidence" value="ECO:0007669"/>
    <property type="project" value="UniProtKB-KW"/>
</dbReference>
<dbReference type="InterPro" id="IPR025754">
    <property type="entry name" value="TRC8_N_dom"/>
</dbReference>
<dbReference type="GO" id="GO:0016020">
    <property type="term" value="C:membrane"/>
    <property type="evidence" value="ECO:0007669"/>
    <property type="project" value="UniProtKB-SubCell"/>
</dbReference>
<name>A0A7J5Y7Q8_DISMA</name>
<dbReference type="GO" id="GO:0043161">
    <property type="term" value="P:proteasome-mediated ubiquitin-dependent protein catabolic process"/>
    <property type="evidence" value="ECO:0007669"/>
    <property type="project" value="TreeGrafter"/>
</dbReference>
<dbReference type="GO" id="GO:0061630">
    <property type="term" value="F:ubiquitin protein ligase activity"/>
    <property type="evidence" value="ECO:0007669"/>
    <property type="project" value="TreeGrafter"/>
</dbReference>
<feature type="compositionally biased region" description="Basic and acidic residues" evidence="10">
    <location>
        <begin position="704"/>
        <end position="725"/>
    </location>
</feature>
<dbReference type="SMART" id="SM00744">
    <property type="entry name" value="RINGv"/>
    <property type="match status" value="1"/>
</dbReference>
<dbReference type="PROSITE" id="PS50089">
    <property type="entry name" value="ZF_RING_2"/>
    <property type="match status" value="1"/>
</dbReference>
<feature type="compositionally biased region" description="Polar residues" evidence="10">
    <location>
        <begin position="691"/>
        <end position="701"/>
    </location>
</feature>
<dbReference type="SMART" id="SM00184">
    <property type="entry name" value="RING"/>
    <property type="match status" value="1"/>
</dbReference>
<keyword evidence="7 11" id="KW-0472">Membrane</keyword>
<comment type="subcellular location">
    <subcellularLocation>
        <location evidence="1">Membrane</location>
        <topology evidence="1">Multi-pass membrane protein</topology>
    </subcellularLocation>
</comment>
<feature type="transmembrane region" description="Helical" evidence="11">
    <location>
        <begin position="262"/>
        <end position="285"/>
    </location>
</feature>
<comment type="caution">
    <text evidence="13">The sequence shown here is derived from an EMBL/GenBank/DDBJ whole genome shotgun (WGS) entry which is preliminary data.</text>
</comment>
<dbReference type="GO" id="GO:0036503">
    <property type="term" value="P:ERAD pathway"/>
    <property type="evidence" value="ECO:0007669"/>
    <property type="project" value="TreeGrafter"/>
</dbReference>
<feature type="transmembrane region" description="Helical" evidence="11">
    <location>
        <begin position="327"/>
        <end position="348"/>
    </location>
</feature>
<evidence type="ECO:0000256" key="1">
    <source>
        <dbReference type="ARBA" id="ARBA00004141"/>
    </source>
</evidence>
<keyword evidence="3" id="KW-0479">Metal-binding</keyword>
<feature type="compositionally biased region" description="Polar residues" evidence="10">
    <location>
        <begin position="661"/>
        <end position="679"/>
    </location>
</feature>
<dbReference type="Pfam" id="PF13705">
    <property type="entry name" value="TRC8_N"/>
    <property type="match status" value="1"/>
</dbReference>
<keyword evidence="4 9" id="KW-0863">Zinc-finger</keyword>
<keyword evidence="6 11" id="KW-1133">Transmembrane helix</keyword>
<gene>
    <name evidence="13" type="ORF">F7725_008326</name>
</gene>
<dbReference type="CDD" id="cd16476">
    <property type="entry name" value="RING-H2_RNF139-like"/>
    <property type="match status" value="1"/>
</dbReference>
<evidence type="ECO:0000259" key="12">
    <source>
        <dbReference type="PROSITE" id="PS50089"/>
    </source>
</evidence>
<feature type="region of interest" description="Disordered" evidence="10">
    <location>
        <begin position="557"/>
        <end position="725"/>
    </location>
</feature>
<dbReference type="Gene3D" id="3.30.40.10">
    <property type="entry name" value="Zinc/RING finger domain, C3HC4 (zinc finger)"/>
    <property type="match status" value="1"/>
</dbReference>
<dbReference type="PANTHER" id="PTHR22763:SF164">
    <property type="entry name" value="RING FINGER PROTEIN 145-LIKE"/>
    <property type="match status" value="1"/>
</dbReference>
<feature type="transmembrane region" description="Helical" evidence="11">
    <location>
        <begin position="390"/>
        <end position="418"/>
    </location>
</feature>
<keyword evidence="14" id="KW-1185">Reference proteome</keyword>
<feature type="compositionally biased region" description="Basic and acidic residues" evidence="10">
    <location>
        <begin position="618"/>
        <end position="641"/>
    </location>
</feature>
<feature type="transmembrane region" description="Helical" evidence="11">
    <location>
        <begin position="360"/>
        <end position="378"/>
    </location>
</feature>
<keyword evidence="5" id="KW-0862">Zinc</keyword>
<feature type="domain" description="RING-type" evidence="12">
    <location>
        <begin position="517"/>
        <end position="555"/>
    </location>
</feature>
<reference evidence="13 14" key="1">
    <citation type="submission" date="2020-03" db="EMBL/GenBank/DDBJ databases">
        <title>Dissostichus mawsoni Genome sequencing and assembly.</title>
        <authorList>
            <person name="Park H."/>
        </authorList>
    </citation>
    <scope>NUCLEOTIDE SEQUENCE [LARGE SCALE GENOMIC DNA]</scope>
    <source>
        <strain evidence="13">DM0001</strain>
        <tissue evidence="13">Muscle</tissue>
    </source>
</reference>
<dbReference type="EMBL" id="JAAKFY010000015">
    <property type="protein sequence ID" value="KAF3845163.1"/>
    <property type="molecule type" value="Genomic_DNA"/>
</dbReference>
<dbReference type="PANTHER" id="PTHR22763">
    <property type="entry name" value="RING ZINC FINGER PROTEIN"/>
    <property type="match status" value="1"/>
</dbReference>
<organism evidence="13 14">
    <name type="scientific">Dissostichus mawsoni</name>
    <name type="common">Antarctic cod</name>
    <dbReference type="NCBI Taxonomy" id="36200"/>
    <lineage>
        <taxon>Eukaryota</taxon>
        <taxon>Metazoa</taxon>
        <taxon>Chordata</taxon>
        <taxon>Craniata</taxon>
        <taxon>Vertebrata</taxon>
        <taxon>Euteleostomi</taxon>
        <taxon>Actinopterygii</taxon>
        <taxon>Neopterygii</taxon>
        <taxon>Teleostei</taxon>
        <taxon>Neoteleostei</taxon>
        <taxon>Acanthomorphata</taxon>
        <taxon>Eupercaria</taxon>
        <taxon>Perciformes</taxon>
        <taxon>Notothenioidei</taxon>
        <taxon>Nototheniidae</taxon>
        <taxon>Dissostichus</taxon>
    </lineage>
</organism>
<dbReference type="GO" id="GO:0012505">
    <property type="term" value="C:endomembrane system"/>
    <property type="evidence" value="ECO:0007669"/>
    <property type="project" value="TreeGrafter"/>
</dbReference>
<evidence type="ECO:0000256" key="10">
    <source>
        <dbReference type="SAM" id="MobiDB-lite"/>
    </source>
</evidence>
<feature type="transmembrane region" description="Helical" evidence="11">
    <location>
        <begin position="52"/>
        <end position="77"/>
    </location>
</feature>
<dbReference type="InterPro" id="IPR050731">
    <property type="entry name" value="HRD1_E3_ubiq-ligases"/>
</dbReference>
<evidence type="ECO:0000256" key="4">
    <source>
        <dbReference type="ARBA" id="ARBA00022771"/>
    </source>
</evidence>